<gene>
    <name evidence="1" type="ORF">ACFO1S_23490</name>
</gene>
<sequence>MEEGNFQGNQFKQITVLSLGAGVQSSTMLLMALHGEFIEKPQCAIFADTGCEPREVYQYLNWLELEAKKYDFPILRCNNGNLQDDLLNTIQGKTTRFANPPFYVKTDHGAPSILRRYCTQDYKIDVIIKAIREELIGLRYKQRVPKNVRVTQWFGISTDEITRVKSSRHSWITNQYPLIEKEMTRDDCLAWLKDRGYPLPPKSSCFFCPYHSDKTWRRIKEQLPSEWDQIVELDRKIRNGFSKIRGELYLHRSLQPIDTIDFGEFLKDNSSFENECDGVCGV</sequence>
<evidence type="ECO:0000313" key="2">
    <source>
        <dbReference type="Proteomes" id="UP001595755"/>
    </source>
</evidence>
<dbReference type="InterPro" id="IPR014729">
    <property type="entry name" value="Rossmann-like_a/b/a_fold"/>
</dbReference>
<comment type="caution">
    <text evidence="1">The sequence shown here is derived from an EMBL/GenBank/DDBJ whole genome shotgun (WGS) entry which is preliminary data.</text>
</comment>
<protein>
    <recommendedName>
        <fullName evidence="3">Phosphoadenosine phosphosulphate reductase domain-containing protein</fullName>
    </recommendedName>
</protein>
<dbReference type="RefSeq" id="WP_204605062.1">
    <property type="nucleotide sequence ID" value="NZ_JBHSED010000058.1"/>
</dbReference>
<evidence type="ECO:0008006" key="3">
    <source>
        <dbReference type="Google" id="ProtNLM"/>
    </source>
</evidence>
<reference evidence="2" key="1">
    <citation type="journal article" date="2019" name="Int. J. Syst. Evol. Microbiol.">
        <title>The Global Catalogue of Microorganisms (GCM) 10K type strain sequencing project: providing services to taxonomists for standard genome sequencing and annotation.</title>
        <authorList>
            <consortium name="The Broad Institute Genomics Platform"/>
            <consortium name="The Broad Institute Genome Sequencing Center for Infectious Disease"/>
            <person name="Wu L."/>
            <person name="Ma J."/>
        </authorList>
    </citation>
    <scope>NUCLEOTIDE SEQUENCE [LARGE SCALE GENOMIC DNA]</scope>
    <source>
        <strain evidence="2">CGMCC 4.1641</strain>
    </source>
</reference>
<proteinExistence type="predicted"/>
<accession>A0ABV8SHD9</accession>
<name>A0ABV8SHD9_9BACL</name>
<dbReference type="SUPFAM" id="SSF52402">
    <property type="entry name" value="Adenine nucleotide alpha hydrolases-like"/>
    <property type="match status" value="1"/>
</dbReference>
<evidence type="ECO:0000313" key="1">
    <source>
        <dbReference type="EMBL" id="MFC4306392.1"/>
    </source>
</evidence>
<dbReference type="EMBL" id="JBHSED010000058">
    <property type="protein sequence ID" value="MFC4306392.1"/>
    <property type="molecule type" value="Genomic_DNA"/>
</dbReference>
<organism evidence="1 2">
    <name type="scientific">Cohnella boryungensis</name>
    <dbReference type="NCBI Taxonomy" id="768479"/>
    <lineage>
        <taxon>Bacteria</taxon>
        <taxon>Bacillati</taxon>
        <taxon>Bacillota</taxon>
        <taxon>Bacilli</taxon>
        <taxon>Bacillales</taxon>
        <taxon>Paenibacillaceae</taxon>
        <taxon>Cohnella</taxon>
    </lineage>
</organism>
<dbReference type="Proteomes" id="UP001595755">
    <property type="component" value="Unassembled WGS sequence"/>
</dbReference>
<keyword evidence="2" id="KW-1185">Reference proteome</keyword>
<dbReference type="Gene3D" id="3.40.50.620">
    <property type="entry name" value="HUPs"/>
    <property type="match status" value="1"/>
</dbReference>